<dbReference type="InterPro" id="IPR036397">
    <property type="entry name" value="RNaseH_sf"/>
</dbReference>
<gene>
    <name evidence="1" type="ORF">g.38011</name>
</gene>
<sequence>MWFQHDGAPPHFALDVRECLNEEYEDRWIGRGGPVPWPPRSPDLTPIDFYVWGQMKQLVYSTPVIDAMDLVARIVAATAVIQESNDLPATRQSLARRFRLWNQLGGSHFKNLL</sequence>
<dbReference type="AlphaFoldDB" id="A0A1B6M0X5"/>
<dbReference type="EMBL" id="GEBQ01010405">
    <property type="protein sequence ID" value="JAT29572.1"/>
    <property type="molecule type" value="Transcribed_RNA"/>
</dbReference>
<organism evidence="1">
    <name type="scientific">Graphocephala atropunctata</name>
    <dbReference type="NCBI Taxonomy" id="36148"/>
    <lineage>
        <taxon>Eukaryota</taxon>
        <taxon>Metazoa</taxon>
        <taxon>Ecdysozoa</taxon>
        <taxon>Arthropoda</taxon>
        <taxon>Hexapoda</taxon>
        <taxon>Insecta</taxon>
        <taxon>Pterygota</taxon>
        <taxon>Neoptera</taxon>
        <taxon>Paraneoptera</taxon>
        <taxon>Hemiptera</taxon>
        <taxon>Auchenorrhyncha</taxon>
        <taxon>Membracoidea</taxon>
        <taxon>Cicadellidae</taxon>
        <taxon>Cicadellinae</taxon>
        <taxon>Cicadellini</taxon>
        <taxon>Graphocephala</taxon>
    </lineage>
</organism>
<accession>A0A1B6M0X5</accession>
<name>A0A1B6M0X5_9HEMI</name>
<evidence type="ECO:0000313" key="1">
    <source>
        <dbReference type="EMBL" id="JAT29572.1"/>
    </source>
</evidence>
<dbReference type="GO" id="GO:0003676">
    <property type="term" value="F:nucleic acid binding"/>
    <property type="evidence" value="ECO:0007669"/>
    <property type="project" value="InterPro"/>
</dbReference>
<evidence type="ECO:0008006" key="2">
    <source>
        <dbReference type="Google" id="ProtNLM"/>
    </source>
</evidence>
<protein>
    <recommendedName>
        <fullName evidence="2">Tc1-like transposase DDE domain-containing protein</fullName>
    </recommendedName>
</protein>
<dbReference type="PANTHER" id="PTHR47326">
    <property type="entry name" value="TRANSPOSABLE ELEMENT TC3 TRANSPOSASE-LIKE PROTEIN"/>
    <property type="match status" value="1"/>
</dbReference>
<proteinExistence type="predicted"/>
<dbReference type="PANTHER" id="PTHR47326:SF1">
    <property type="entry name" value="HTH PSQ-TYPE DOMAIN-CONTAINING PROTEIN"/>
    <property type="match status" value="1"/>
</dbReference>
<dbReference type="Gene3D" id="3.30.420.10">
    <property type="entry name" value="Ribonuclease H-like superfamily/Ribonuclease H"/>
    <property type="match status" value="1"/>
</dbReference>
<reference evidence="1" key="1">
    <citation type="submission" date="2015-11" db="EMBL/GenBank/DDBJ databases">
        <title>De novo transcriptome assembly of four potential Pierce s Disease insect vectors from Arizona vineyards.</title>
        <authorList>
            <person name="Tassone E.E."/>
        </authorList>
    </citation>
    <scope>NUCLEOTIDE SEQUENCE</scope>
</reference>